<proteinExistence type="predicted"/>
<dbReference type="EMBL" id="JAVHJO010000013">
    <property type="protein sequence ID" value="KAK6530453.1"/>
    <property type="molecule type" value="Genomic_DNA"/>
</dbReference>
<name>A0AAV9WZC7_9PEZI</name>
<feature type="domain" description="CHAT" evidence="1">
    <location>
        <begin position="2"/>
        <end position="119"/>
    </location>
</feature>
<protein>
    <recommendedName>
        <fullName evidence="1">CHAT domain-containing protein</fullName>
    </recommendedName>
</protein>
<evidence type="ECO:0000313" key="3">
    <source>
        <dbReference type="Proteomes" id="UP001365542"/>
    </source>
</evidence>
<dbReference type="Proteomes" id="UP001365542">
    <property type="component" value="Unassembled WGS sequence"/>
</dbReference>
<evidence type="ECO:0000259" key="1">
    <source>
        <dbReference type="Pfam" id="PF12770"/>
    </source>
</evidence>
<comment type="caution">
    <text evidence="2">The sequence shown here is derived from an EMBL/GenBank/DDBJ whole genome shotgun (WGS) entry which is preliminary data.</text>
</comment>
<reference evidence="2 3" key="1">
    <citation type="submission" date="2019-10" db="EMBL/GenBank/DDBJ databases">
        <authorList>
            <person name="Palmer J.M."/>
        </authorList>
    </citation>
    <scope>NUCLEOTIDE SEQUENCE [LARGE SCALE GENOMIC DNA]</scope>
    <source>
        <strain evidence="2 3">TWF694</strain>
    </source>
</reference>
<dbReference type="AlphaFoldDB" id="A0AAV9WZC7"/>
<keyword evidence="3" id="KW-1185">Reference proteome</keyword>
<accession>A0AAV9WZC7</accession>
<evidence type="ECO:0000313" key="2">
    <source>
        <dbReference type="EMBL" id="KAK6530453.1"/>
    </source>
</evidence>
<organism evidence="2 3">
    <name type="scientific">Orbilia ellipsospora</name>
    <dbReference type="NCBI Taxonomy" id="2528407"/>
    <lineage>
        <taxon>Eukaryota</taxon>
        <taxon>Fungi</taxon>
        <taxon>Dikarya</taxon>
        <taxon>Ascomycota</taxon>
        <taxon>Pezizomycotina</taxon>
        <taxon>Orbiliomycetes</taxon>
        <taxon>Orbiliales</taxon>
        <taxon>Orbiliaceae</taxon>
        <taxon>Orbilia</taxon>
    </lineage>
</organism>
<gene>
    <name evidence="2" type="ORF">TWF694_003805</name>
</gene>
<dbReference type="InterPro" id="IPR024983">
    <property type="entry name" value="CHAT_dom"/>
</dbReference>
<sequence>MLEWLWDAAVSKILAELQFVDTPASDEDWPRVWWIPTGKLTLLPLHAAGYHMNPSSTERALDRVISSYSPSIKALKYARRNSQAEMEFASNKALLVLMDKTPGNPSLKFAKDEVEILKKHSPQFYFKSSARTTIKKGRP</sequence>
<dbReference type="Pfam" id="PF12770">
    <property type="entry name" value="CHAT"/>
    <property type="match status" value="1"/>
</dbReference>